<keyword evidence="1" id="KW-0472">Membrane</keyword>
<keyword evidence="1" id="KW-1133">Transmembrane helix</keyword>
<accession>A0A9D2P7N6</accession>
<dbReference type="EMBL" id="DWWI01000195">
    <property type="protein sequence ID" value="HJC43848.1"/>
    <property type="molecule type" value="Genomic_DNA"/>
</dbReference>
<evidence type="ECO:0008006" key="4">
    <source>
        <dbReference type="Google" id="ProtNLM"/>
    </source>
</evidence>
<comment type="caution">
    <text evidence="2">The sequence shown here is derived from an EMBL/GenBank/DDBJ whole genome shotgun (WGS) entry which is preliminary data.</text>
</comment>
<evidence type="ECO:0000256" key="1">
    <source>
        <dbReference type="SAM" id="Phobius"/>
    </source>
</evidence>
<sequence length="135" mass="15292">MIYENNEEKRSTIWRTILTVSSVLIIIIAVFFIVKLFTGNPLEGTWVDEDSGNVLVISDNGELSLTPADSNDTDEAFTAEYDVDTKTKVLTVRTENDEYAEGTLSGTYSYNIEQDTLTLTEREYGDQLVFTREQE</sequence>
<organism evidence="2 3">
    <name type="scientific">Candidatus Mediterraneibacter gallistercoris</name>
    <dbReference type="NCBI Taxonomy" id="2838671"/>
    <lineage>
        <taxon>Bacteria</taxon>
        <taxon>Bacillati</taxon>
        <taxon>Bacillota</taxon>
        <taxon>Clostridia</taxon>
        <taxon>Lachnospirales</taxon>
        <taxon>Lachnospiraceae</taxon>
        <taxon>Mediterraneibacter</taxon>
    </lineage>
</organism>
<gene>
    <name evidence="2" type="ORF">H9756_09260</name>
</gene>
<reference evidence="2" key="1">
    <citation type="journal article" date="2021" name="PeerJ">
        <title>Extensive microbial diversity within the chicken gut microbiome revealed by metagenomics and culture.</title>
        <authorList>
            <person name="Gilroy R."/>
            <person name="Ravi A."/>
            <person name="Getino M."/>
            <person name="Pursley I."/>
            <person name="Horton D.L."/>
            <person name="Alikhan N.F."/>
            <person name="Baker D."/>
            <person name="Gharbi K."/>
            <person name="Hall N."/>
            <person name="Watson M."/>
            <person name="Adriaenssens E.M."/>
            <person name="Foster-Nyarko E."/>
            <person name="Jarju S."/>
            <person name="Secka A."/>
            <person name="Antonio M."/>
            <person name="Oren A."/>
            <person name="Chaudhuri R.R."/>
            <person name="La Ragione R."/>
            <person name="Hildebrand F."/>
            <person name="Pallen M.J."/>
        </authorList>
    </citation>
    <scope>NUCLEOTIDE SEQUENCE</scope>
    <source>
        <strain evidence="2">CHK165-2605</strain>
    </source>
</reference>
<reference evidence="2" key="2">
    <citation type="submission" date="2021-04" db="EMBL/GenBank/DDBJ databases">
        <authorList>
            <person name="Gilroy R."/>
        </authorList>
    </citation>
    <scope>NUCLEOTIDE SEQUENCE</scope>
    <source>
        <strain evidence="2">CHK165-2605</strain>
    </source>
</reference>
<name>A0A9D2P7N6_9FIRM</name>
<evidence type="ECO:0000313" key="2">
    <source>
        <dbReference type="EMBL" id="HJC43848.1"/>
    </source>
</evidence>
<proteinExistence type="predicted"/>
<keyword evidence="1" id="KW-0812">Transmembrane</keyword>
<feature type="transmembrane region" description="Helical" evidence="1">
    <location>
        <begin position="12"/>
        <end position="34"/>
    </location>
</feature>
<evidence type="ECO:0000313" key="3">
    <source>
        <dbReference type="Proteomes" id="UP000823895"/>
    </source>
</evidence>
<protein>
    <recommendedName>
        <fullName evidence="4">DUF5640 domain-containing protein</fullName>
    </recommendedName>
</protein>
<dbReference type="AlphaFoldDB" id="A0A9D2P7N6"/>
<dbReference type="Proteomes" id="UP000823895">
    <property type="component" value="Unassembled WGS sequence"/>
</dbReference>